<evidence type="ECO:0000313" key="4">
    <source>
        <dbReference type="Proteomes" id="UP001162131"/>
    </source>
</evidence>
<feature type="region of interest" description="Disordered" evidence="2">
    <location>
        <begin position="208"/>
        <end position="264"/>
    </location>
</feature>
<organism evidence="3 4">
    <name type="scientific">Blepharisma stoltei</name>
    <dbReference type="NCBI Taxonomy" id="1481888"/>
    <lineage>
        <taxon>Eukaryota</taxon>
        <taxon>Sar</taxon>
        <taxon>Alveolata</taxon>
        <taxon>Ciliophora</taxon>
        <taxon>Postciliodesmatophora</taxon>
        <taxon>Heterotrichea</taxon>
        <taxon>Heterotrichida</taxon>
        <taxon>Blepharismidae</taxon>
        <taxon>Blepharisma</taxon>
    </lineage>
</organism>
<accession>A0AAU9ISB5</accession>
<feature type="coiled-coil region" evidence="1">
    <location>
        <begin position="87"/>
        <end position="159"/>
    </location>
</feature>
<reference evidence="3" key="1">
    <citation type="submission" date="2021-09" db="EMBL/GenBank/DDBJ databases">
        <authorList>
            <consortium name="AG Swart"/>
            <person name="Singh M."/>
            <person name="Singh A."/>
            <person name="Seah K."/>
            <person name="Emmerich C."/>
        </authorList>
    </citation>
    <scope>NUCLEOTIDE SEQUENCE</scope>
    <source>
        <strain evidence="3">ATCC30299</strain>
    </source>
</reference>
<dbReference type="Proteomes" id="UP001162131">
    <property type="component" value="Unassembled WGS sequence"/>
</dbReference>
<keyword evidence="4" id="KW-1185">Reference proteome</keyword>
<name>A0AAU9ISB5_9CILI</name>
<evidence type="ECO:0000256" key="2">
    <source>
        <dbReference type="SAM" id="MobiDB-lite"/>
    </source>
</evidence>
<dbReference type="EMBL" id="CAJZBQ010000015">
    <property type="protein sequence ID" value="CAG9316363.1"/>
    <property type="molecule type" value="Genomic_DNA"/>
</dbReference>
<dbReference type="AlphaFoldDB" id="A0AAU9ISB5"/>
<protein>
    <submittedName>
        <fullName evidence="3">Uncharacterized protein</fullName>
    </submittedName>
</protein>
<comment type="caution">
    <text evidence="3">The sequence shown here is derived from an EMBL/GenBank/DDBJ whole genome shotgun (WGS) entry which is preliminary data.</text>
</comment>
<evidence type="ECO:0000313" key="3">
    <source>
        <dbReference type="EMBL" id="CAG9316363.1"/>
    </source>
</evidence>
<sequence>MSILEDYEEIDFSVYDVSTDIATTQASPKAKKILSKPKIPLLNKDTTDSNTYDYERLLKQYKASSPTNFRKSPSPKSNEVVERLLFKHQLSQNRIKFQQQEQEYKEKEKCPFAPQVSPSRSVRCLKQFLQDQINYETNKQQKLEKQRFIHEQIKEAEEEKARKKINLSPGTQRILSKKGKMSPVHERLYSGSKMMWVTSEKKLETLTRKPIKRKSLKMESDNYSEENLAISQGKSFDSKRVLKKPPLSKPGLSNKCHLSKVSIK</sequence>
<gene>
    <name evidence="3" type="ORF">BSTOLATCC_MIC15794</name>
</gene>
<keyword evidence="1" id="KW-0175">Coiled coil</keyword>
<proteinExistence type="predicted"/>
<evidence type="ECO:0000256" key="1">
    <source>
        <dbReference type="SAM" id="Coils"/>
    </source>
</evidence>